<feature type="domain" description="HTH marR-type" evidence="6">
    <location>
        <begin position="54"/>
        <end position="189"/>
    </location>
</feature>
<dbReference type="SMART" id="SM00347">
    <property type="entry name" value="HTH_MARR"/>
    <property type="match status" value="1"/>
</dbReference>
<dbReference type="PANTHER" id="PTHR42756:SF1">
    <property type="entry name" value="TRANSCRIPTIONAL REPRESSOR OF EMRAB OPERON"/>
    <property type="match status" value="1"/>
</dbReference>
<dbReference type="SUPFAM" id="SSF50156">
    <property type="entry name" value="PDZ domain-like"/>
    <property type="match status" value="1"/>
</dbReference>
<dbReference type="AlphaFoldDB" id="A0A402ATA5"/>
<proteinExistence type="predicted"/>
<dbReference type="PROSITE" id="PS50995">
    <property type="entry name" value="HTH_MARR_2"/>
    <property type="match status" value="1"/>
</dbReference>
<dbReference type="Gene3D" id="2.30.42.10">
    <property type="match status" value="1"/>
</dbReference>
<dbReference type="Pfam" id="PF13180">
    <property type="entry name" value="PDZ_2"/>
    <property type="match status" value="1"/>
</dbReference>
<comment type="caution">
    <text evidence="7">The sequence shown here is derived from an EMBL/GenBank/DDBJ whole genome shotgun (WGS) entry which is preliminary data.</text>
</comment>
<dbReference type="Proteomes" id="UP000287188">
    <property type="component" value="Unassembled WGS sequence"/>
</dbReference>
<reference evidence="8" key="1">
    <citation type="submission" date="2018-12" db="EMBL/GenBank/DDBJ databases">
        <title>Tengunoibacter tsumagoiensis gen. nov., sp. nov., Dictyobacter kobayashii sp. nov., D. alpinus sp. nov., and D. joshuensis sp. nov. and description of Dictyobacteraceae fam. nov. within the order Ktedonobacterales isolated from Tengu-no-mugimeshi.</title>
        <authorList>
            <person name="Wang C.M."/>
            <person name="Zheng Y."/>
            <person name="Sakai Y."/>
            <person name="Toyoda A."/>
            <person name="Minakuchi Y."/>
            <person name="Abe K."/>
            <person name="Yokota A."/>
            <person name="Yabe S."/>
        </authorList>
    </citation>
    <scope>NUCLEOTIDE SEQUENCE [LARGE SCALE GENOMIC DNA]</scope>
    <source>
        <strain evidence="8">Uno11</strain>
    </source>
</reference>
<dbReference type="OrthoDB" id="9799747at2"/>
<feature type="domain" description="PDZ" evidence="5">
    <location>
        <begin position="188"/>
        <end position="264"/>
    </location>
</feature>
<feature type="region of interest" description="Disordered" evidence="4">
    <location>
        <begin position="1"/>
        <end position="27"/>
    </location>
</feature>
<protein>
    <recommendedName>
        <fullName evidence="9">MarR family transcriptional regulator</fullName>
    </recommendedName>
</protein>
<dbReference type="SMART" id="SM00228">
    <property type="entry name" value="PDZ"/>
    <property type="match status" value="1"/>
</dbReference>
<name>A0A402ATA5_9CHLR</name>
<keyword evidence="3" id="KW-0804">Transcription</keyword>
<dbReference type="EMBL" id="BIFS01000002">
    <property type="protein sequence ID" value="GCE22327.1"/>
    <property type="molecule type" value="Genomic_DNA"/>
</dbReference>
<dbReference type="PRINTS" id="PR00598">
    <property type="entry name" value="HTHMARR"/>
</dbReference>
<dbReference type="InterPro" id="IPR001478">
    <property type="entry name" value="PDZ"/>
</dbReference>
<dbReference type="Pfam" id="PF12802">
    <property type="entry name" value="MarR_2"/>
    <property type="match status" value="1"/>
</dbReference>
<dbReference type="RefSeq" id="WP_126555016.1">
    <property type="nucleotide sequence ID" value="NZ_BIFS01000002.1"/>
</dbReference>
<keyword evidence="1" id="KW-0805">Transcription regulation</keyword>
<dbReference type="Gene3D" id="1.10.10.10">
    <property type="entry name" value="Winged helix-like DNA-binding domain superfamily/Winged helix DNA-binding domain"/>
    <property type="match status" value="1"/>
</dbReference>
<evidence type="ECO:0000259" key="5">
    <source>
        <dbReference type="PROSITE" id="PS50106"/>
    </source>
</evidence>
<dbReference type="InterPro" id="IPR036034">
    <property type="entry name" value="PDZ_sf"/>
</dbReference>
<evidence type="ECO:0000313" key="8">
    <source>
        <dbReference type="Proteomes" id="UP000287188"/>
    </source>
</evidence>
<dbReference type="InterPro" id="IPR036388">
    <property type="entry name" value="WH-like_DNA-bd_sf"/>
</dbReference>
<dbReference type="CDD" id="cd06779">
    <property type="entry name" value="cpPDZ_Deg_HtrA-like"/>
    <property type="match status" value="1"/>
</dbReference>
<dbReference type="InterPro" id="IPR000835">
    <property type="entry name" value="HTH_MarR-typ"/>
</dbReference>
<dbReference type="SUPFAM" id="SSF46785">
    <property type="entry name" value="Winged helix' DNA-binding domain"/>
    <property type="match status" value="1"/>
</dbReference>
<evidence type="ECO:0008006" key="9">
    <source>
        <dbReference type="Google" id="ProtNLM"/>
    </source>
</evidence>
<dbReference type="PANTHER" id="PTHR42756">
    <property type="entry name" value="TRANSCRIPTIONAL REGULATOR, MARR"/>
    <property type="match status" value="1"/>
</dbReference>
<keyword evidence="2" id="KW-0238">DNA-binding</keyword>
<keyword evidence="8" id="KW-1185">Reference proteome</keyword>
<dbReference type="GO" id="GO:0003677">
    <property type="term" value="F:DNA binding"/>
    <property type="evidence" value="ECO:0007669"/>
    <property type="project" value="UniProtKB-KW"/>
</dbReference>
<gene>
    <name evidence="7" type="ORF">KDK_61270</name>
</gene>
<evidence type="ECO:0000256" key="2">
    <source>
        <dbReference type="ARBA" id="ARBA00023125"/>
    </source>
</evidence>
<dbReference type="GO" id="GO:0003700">
    <property type="term" value="F:DNA-binding transcription factor activity"/>
    <property type="evidence" value="ECO:0007669"/>
    <property type="project" value="InterPro"/>
</dbReference>
<sequence>MQETEPSQENTSNGTTPDAKASNLQATSTRHLKDHVDWVLEGWEKELPALPVSPIAIISRLERLQVYLRSEIAAIYERFGLTGPSFAVIATLRRAGKPYQLSQRALMDALQLTGGTISVRIDRLERDGIVERLPDPLDQRGVLVRLTTTGERLFEQVAPLHLANEDRLLSALNQEERTQLADLLRILLLSFDKIAPEDPQHPTHWIGASLAPAHIARKLRRASGLPDIPGLLVQNVSIPGPAAEAGLQEGDLIIAANGREIRSIECLYEQLLASHGDALTLQVLHGQEHRQLILKAMPPAEN</sequence>
<dbReference type="PROSITE" id="PS50106">
    <property type="entry name" value="PDZ"/>
    <property type="match status" value="1"/>
</dbReference>
<evidence type="ECO:0000259" key="6">
    <source>
        <dbReference type="PROSITE" id="PS50995"/>
    </source>
</evidence>
<evidence type="ECO:0000313" key="7">
    <source>
        <dbReference type="EMBL" id="GCE22327.1"/>
    </source>
</evidence>
<evidence type="ECO:0000256" key="4">
    <source>
        <dbReference type="SAM" id="MobiDB-lite"/>
    </source>
</evidence>
<organism evidence="7 8">
    <name type="scientific">Dictyobacter kobayashii</name>
    <dbReference type="NCBI Taxonomy" id="2014872"/>
    <lineage>
        <taxon>Bacteria</taxon>
        <taxon>Bacillati</taxon>
        <taxon>Chloroflexota</taxon>
        <taxon>Ktedonobacteria</taxon>
        <taxon>Ktedonobacterales</taxon>
        <taxon>Dictyobacteraceae</taxon>
        <taxon>Dictyobacter</taxon>
    </lineage>
</organism>
<evidence type="ECO:0000256" key="3">
    <source>
        <dbReference type="ARBA" id="ARBA00023163"/>
    </source>
</evidence>
<evidence type="ECO:0000256" key="1">
    <source>
        <dbReference type="ARBA" id="ARBA00023015"/>
    </source>
</evidence>
<dbReference type="InterPro" id="IPR036390">
    <property type="entry name" value="WH_DNA-bd_sf"/>
</dbReference>
<accession>A0A402ATA5</accession>